<organism evidence="1 2">
    <name type="scientific">Clostridium perfringens</name>
    <dbReference type="NCBI Taxonomy" id="1502"/>
    <lineage>
        <taxon>Bacteria</taxon>
        <taxon>Bacillati</taxon>
        <taxon>Bacillota</taxon>
        <taxon>Clostridia</taxon>
        <taxon>Eubacteriales</taxon>
        <taxon>Clostridiaceae</taxon>
        <taxon>Clostridium</taxon>
    </lineage>
</organism>
<evidence type="ECO:0000313" key="1">
    <source>
        <dbReference type="EMBL" id="MDZ5010111.1"/>
    </source>
</evidence>
<dbReference type="SUPFAM" id="SSF56784">
    <property type="entry name" value="HAD-like"/>
    <property type="match status" value="1"/>
</dbReference>
<reference evidence="1" key="1">
    <citation type="submission" date="2019-11" db="EMBL/GenBank/DDBJ databases">
        <title>Characterization of Clostridium perfringens isolates from swine manure treated agricultural soils.</title>
        <authorList>
            <person name="Wushke S.T."/>
        </authorList>
    </citation>
    <scope>NUCLEOTIDE SEQUENCE</scope>
    <source>
        <strain evidence="1">V2</strain>
    </source>
</reference>
<comment type="caution">
    <text evidence="1">The sequence shown here is derived from an EMBL/GenBank/DDBJ whole genome shotgun (WGS) entry which is preliminary data.</text>
</comment>
<dbReference type="InterPro" id="IPR023198">
    <property type="entry name" value="PGP-like_dom2"/>
</dbReference>
<dbReference type="GO" id="GO:0016787">
    <property type="term" value="F:hydrolase activity"/>
    <property type="evidence" value="ECO:0007669"/>
    <property type="project" value="UniProtKB-KW"/>
</dbReference>
<dbReference type="AlphaFoldDB" id="A0AAW9IVJ7"/>
<sequence>MDNIQAVIFDLDGTLIDSMGIWAQIDEEYLSKFGYNVPDNLQEKITHLTLTETAIYFKNNFNIDSSIEDIISTWHEMAFYHYSNT</sequence>
<protein>
    <submittedName>
        <fullName evidence="1">HAD hydrolase-like protein</fullName>
    </submittedName>
</protein>
<evidence type="ECO:0000313" key="2">
    <source>
        <dbReference type="Proteomes" id="UP001292368"/>
    </source>
</evidence>
<accession>A0AAW9IVJ7</accession>
<name>A0AAW9IVJ7_CLOPF</name>
<dbReference type="Gene3D" id="3.40.50.1000">
    <property type="entry name" value="HAD superfamily/HAD-like"/>
    <property type="match status" value="1"/>
</dbReference>
<dbReference type="RefSeq" id="WP_322382006.1">
    <property type="nucleotide sequence ID" value="NZ_WNVM01000050.1"/>
</dbReference>
<feature type="non-terminal residue" evidence="1">
    <location>
        <position position="85"/>
    </location>
</feature>
<gene>
    <name evidence="1" type="ORF">GNF77_14535</name>
</gene>
<proteinExistence type="predicted"/>
<dbReference type="Gene3D" id="1.10.150.240">
    <property type="entry name" value="Putative phosphatase, domain 2"/>
    <property type="match status" value="1"/>
</dbReference>
<keyword evidence="1" id="KW-0378">Hydrolase</keyword>
<dbReference type="Proteomes" id="UP001292368">
    <property type="component" value="Unassembled WGS sequence"/>
</dbReference>
<dbReference type="InterPro" id="IPR041492">
    <property type="entry name" value="HAD_2"/>
</dbReference>
<dbReference type="Pfam" id="PF13419">
    <property type="entry name" value="HAD_2"/>
    <property type="match status" value="1"/>
</dbReference>
<dbReference type="InterPro" id="IPR023214">
    <property type="entry name" value="HAD_sf"/>
</dbReference>
<dbReference type="InterPro" id="IPR036412">
    <property type="entry name" value="HAD-like_sf"/>
</dbReference>
<dbReference type="EMBL" id="WNVM01000050">
    <property type="protein sequence ID" value="MDZ5010111.1"/>
    <property type="molecule type" value="Genomic_DNA"/>
</dbReference>